<dbReference type="InterPro" id="IPR050121">
    <property type="entry name" value="Cytochrome_P450_monoxygenase"/>
</dbReference>
<comment type="similarity">
    <text evidence="2">Belongs to the cytochrome P450 family.</text>
</comment>
<comment type="cofactor">
    <cofactor evidence="1">
        <name>heme</name>
        <dbReference type="ChEBI" id="CHEBI:30413"/>
    </cofactor>
</comment>
<keyword evidence="5" id="KW-0408">Iron</keyword>
<dbReference type="EMBL" id="JAZAVJ010000329">
    <property type="protein sequence ID" value="KAK7398523.1"/>
    <property type="molecule type" value="Genomic_DNA"/>
</dbReference>
<evidence type="ECO:0000256" key="2">
    <source>
        <dbReference type="ARBA" id="ARBA00010617"/>
    </source>
</evidence>
<evidence type="ECO:0000256" key="1">
    <source>
        <dbReference type="ARBA" id="ARBA00001971"/>
    </source>
</evidence>
<evidence type="ECO:0000256" key="3">
    <source>
        <dbReference type="ARBA" id="ARBA00022617"/>
    </source>
</evidence>
<organism evidence="6 7">
    <name type="scientific">Neonectria punicea</name>
    <dbReference type="NCBI Taxonomy" id="979145"/>
    <lineage>
        <taxon>Eukaryota</taxon>
        <taxon>Fungi</taxon>
        <taxon>Dikarya</taxon>
        <taxon>Ascomycota</taxon>
        <taxon>Pezizomycotina</taxon>
        <taxon>Sordariomycetes</taxon>
        <taxon>Hypocreomycetidae</taxon>
        <taxon>Hypocreales</taxon>
        <taxon>Nectriaceae</taxon>
        <taxon>Neonectria</taxon>
    </lineage>
</organism>
<accession>A0ABR1GK61</accession>
<dbReference type="InterPro" id="IPR036396">
    <property type="entry name" value="Cyt_P450_sf"/>
</dbReference>
<keyword evidence="3" id="KW-0349">Heme</keyword>
<dbReference type="PANTHER" id="PTHR24305">
    <property type="entry name" value="CYTOCHROME P450"/>
    <property type="match status" value="1"/>
</dbReference>
<dbReference type="PANTHER" id="PTHR24305:SF232">
    <property type="entry name" value="P450, PUTATIVE (EUROFUNG)-RELATED"/>
    <property type="match status" value="1"/>
</dbReference>
<name>A0ABR1GK61_9HYPO</name>
<evidence type="ECO:0000313" key="6">
    <source>
        <dbReference type="EMBL" id="KAK7398523.1"/>
    </source>
</evidence>
<sequence>MWDDICIAPASCFVLVVVAALTAQWLKYHVQLGQIPGPALARLTNLWRYWDVRNGAHHMTLIALHRKYGDVVRVGPNAVSISDPGAIPKIYGITKGFCKGEFYQAFVQHDGGKVIPALFTEADESIHRAIRRPVSLAYSMRALLKYEPAIDAILTATWMQMHQSAIFHGWGT</sequence>
<evidence type="ECO:0008006" key="8">
    <source>
        <dbReference type="Google" id="ProtNLM"/>
    </source>
</evidence>
<dbReference type="Gene3D" id="1.10.630.10">
    <property type="entry name" value="Cytochrome P450"/>
    <property type="match status" value="1"/>
</dbReference>
<evidence type="ECO:0000256" key="5">
    <source>
        <dbReference type="ARBA" id="ARBA00023004"/>
    </source>
</evidence>
<dbReference type="Proteomes" id="UP001498476">
    <property type="component" value="Unassembled WGS sequence"/>
</dbReference>
<comment type="caution">
    <text evidence="6">The sequence shown here is derived from an EMBL/GenBank/DDBJ whole genome shotgun (WGS) entry which is preliminary data.</text>
</comment>
<keyword evidence="4" id="KW-0479">Metal-binding</keyword>
<dbReference type="SUPFAM" id="SSF48264">
    <property type="entry name" value="Cytochrome P450"/>
    <property type="match status" value="1"/>
</dbReference>
<evidence type="ECO:0000313" key="7">
    <source>
        <dbReference type="Proteomes" id="UP001498476"/>
    </source>
</evidence>
<reference evidence="6 7" key="1">
    <citation type="journal article" date="2025" name="Microbiol. Resour. Announc.">
        <title>Draft genome sequences for Neonectria magnoliae and Neonectria punicea, canker pathogens of Liriodendron tulipifera and Acer saccharum in West Virginia.</title>
        <authorList>
            <person name="Petronek H.M."/>
            <person name="Kasson M.T."/>
            <person name="Metheny A.M."/>
            <person name="Stauder C.M."/>
            <person name="Lovett B."/>
            <person name="Lynch S.C."/>
            <person name="Garnas J.R."/>
            <person name="Kasson L.R."/>
            <person name="Stajich J.E."/>
        </authorList>
    </citation>
    <scope>NUCLEOTIDE SEQUENCE [LARGE SCALE GENOMIC DNA]</scope>
    <source>
        <strain evidence="6 7">NRRL 64653</strain>
    </source>
</reference>
<keyword evidence="7" id="KW-1185">Reference proteome</keyword>
<evidence type="ECO:0000256" key="4">
    <source>
        <dbReference type="ARBA" id="ARBA00022723"/>
    </source>
</evidence>
<gene>
    <name evidence="6" type="ORF">QQX98_012099</name>
</gene>
<proteinExistence type="inferred from homology"/>
<protein>
    <recommendedName>
        <fullName evidence="8">Cytochrome P450</fullName>
    </recommendedName>
</protein>